<accession>A0AA38VIG3</accession>
<feature type="domain" description="C2H2-type" evidence="2">
    <location>
        <begin position="430"/>
        <end position="459"/>
    </location>
</feature>
<dbReference type="SMART" id="SM00355">
    <property type="entry name" value="ZnF_C2H2"/>
    <property type="match status" value="3"/>
</dbReference>
<dbReference type="GO" id="GO:0006357">
    <property type="term" value="P:regulation of transcription by RNA polymerase II"/>
    <property type="evidence" value="ECO:0007669"/>
    <property type="project" value="TreeGrafter"/>
</dbReference>
<gene>
    <name evidence="3" type="ORF">NKR23_g2333</name>
</gene>
<sequence length="522" mass="56036">MNTSVAPNLAHPFSDFYDSDEVIPQNSPLLTARLNIRPSPTPPLVLPPHQASPPPSPGGRRPKHRKRRIKPSQGDAVLVSLMDSGRQPDIAITAGKEALPSVSSEDASTIDTSEGSGDEDEHIEIRSAQGGGAGAGEMINAMSEEPPSSAAMGSFFALKSLAADALGKLGLQEKSPENEESRPPEYVNGDVANETSQVAEIPPSAIFGGYVPARDDRSQQLGHSPYSSHDSLSPRRLGPILAHRPADAMSPPNDGIQRGELPPIHMASPRSDTNVLPSIRDHLGDQLAEGASPAFSGPFHSPPAVFPPLSRISSHGSPPVSPQDYRNSLTSPGHPLLSANHHYFPYANGVPQRSGAEYSSSNTETPSTDHSASTPATSTSIADHLSIHGAIYSNPEGSYICTFAGCKAPPFQTQYLLNSHANVHSSARPHYCPVQGCPRSEGGKGFKRKNEMIRHGLVHDSPGYVCPFCPDREHKYPRPDNLQRHVRVHHVDKDKDDPQLRMVLAQRSDGPSRGRRRRAVAS</sequence>
<feature type="compositionally biased region" description="Basic residues" evidence="1">
    <location>
        <begin position="513"/>
        <end position="522"/>
    </location>
</feature>
<dbReference type="InterPro" id="IPR013087">
    <property type="entry name" value="Znf_C2H2_type"/>
</dbReference>
<feature type="compositionally biased region" description="Pro residues" evidence="1">
    <location>
        <begin position="39"/>
        <end position="57"/>
    </location>
</feature>
<evidence type="ECO:0000313" key="3">
    <source>
        <dbReference type="EMBL" id="KAJ9154721.1"/>
    </source>
</evidence>
<organism evidence="3 4">
    <name type="scientific">Pleurostoma richardsiae</name>
    <dbReference type="NCBI Taxonomy" id="41990"/>
    <lineage>
        <taxon>Eukaryota</taxon>
        <taxon>Fungi</taxon>
        <taxon>Dikarya</taxon>
        <taxon>Ascomycota</taxon>
        <taxon>Pezizomycotina</taxon>
        <taxon>Sordariomycetes</taxon>
        <taxon>Sordariomycetidae</taxon>
        <taxon>Calosphaeriales</taxon>
        <taxon>Pleurostomataceae</taxon>
        <taxon>Pleurostoma</taxon>
    </lineage>
</organism>
<dbReference type="EMBL" id="JANBVO010000004">
    <property type="protein sequence ID" value="KAJ9154721.1"/>
    <property type="molecule type" value="Genomic_DNA"/>
</dbReference>
<feature type="region of interest" description="Disordered" evidence="1">
    <location>
        <begin position="348"/>
        <end position="378"/>
    </location>
</feature>
<evidence type="ECO:0000259" key="2">
    <source>
        <dbReference type="SMART" id="SM00355"/>
    </source>
</evidence>
<evidence type="ECO:0000313" key="4">
    <source>
        <dbReference type="Proteomes" id="UP001174694"/>
    </source>
</evidence>
<feature type="compositionally biased region" description="Polar residues" evidence="1">
    <location>
        <begin position="219"/>
        <end position="231"/>
    </location>
</feature>
<dbReference type="InterPro" id="IPR051061">
    <property type="entry name" value="Zinc_finger_trans_reg"/>
</dbReference>
<feature type="compositionally biased region" description="Basic residues" evidence="1">
    <location>
        <begin position="60"/>
        <end position="70"/>
    </location>
</feature>
<dbReference type="SUPFAM" id="SSF57667">
    <property type="entry name" value="beta-beta-alpha zinc fingers"/>
    <property type="match status" value="1"/>
</dbReference>
<proteinExistence type="predicted"/>
<dbReference type="Gene3D" id="3.30.160.60">
    <property type="entry name" value="Classic Zinc Finger"/>
    <property type="match status" value="1"/>
</dbReference>
<keyword evidence="4" id="KW-1185">Reference proteome</keyword>
<name>A0AA38VIG3_9PEZI</name>
<dbReference type="AlphaFoldDB" id="A0AA38VIG3"/>
<feature type="compositionally biased region" description="Low complexity" evidence="1">
    <location>
        <begin position="365"/>
        <end position="378"/>
    </location>
</feature>
<feature type="region of interest" description="Disordered" evidence="1">
    <location>
        <begin position="94"/>
        <end position="149"/>
    </location>
</feature>
<dbReference type="PANTHER" id="PTHR46179:SF19">
    <property type="entry name" value="C2H2 FINGER DOMAIN TRANSCRIPTION FACTOR (EUROFUNG)-RELATED"/>
    <property type="match status" value="1"/>
</dbReference>
<feature type="compositionally biased region" description="Polar residues" evidence="1">
    <location>
        <begin position="101"/>
        <end position="115"/>
    </location>
</feature>
<feature type="domain" description="C2H2-type" evidence="2">
    <location>
        <begin position="399"/>
        <end position="424"/>
    </location>
</feature>
<dbReference type="InterPro" id="IPR036236">
    <property type="entry name" value="Znf_C2H2_sf"/>
</dbReference>
<feature type="domain" description="C2H2-type" evidence="2">
    <location>
        <begin position="464"/>
        <end position="489"/>
    </location>
</feature>
<evidence type="ECO:0000256" key="1">
    <source>
        <dbReference type="SAM" id="MobiDB-lite"/>
    </source>
</evidence>
<protein>
    <submittedName>
        <fullName evidence="3">Krueppel-like factor 11</fullName>
    </submittedName>
</protein>
<feature type="region of interest" description="Disordered" evidence="1">
    <location>
        <begin position="491"/>
        <end position="522"/>
    </location>
</feature>
<feature type="region of interest" description="Disordered" evidence="1">
    <location>
        <begin position="33"/>
        <end position="76"/>
    </location>
</feature>
<reference evidence="3" key="1">
    <citation type="submission" date="2022-07" db="EMBL/GenBank/DDBJ databases">
        <title>Fungi with potential for degradation of polypropylene.</title>
        <authorList>
            <person name="Gostincar C."/>
        </authorList>
    </citation>
    <scope>NUCLEOTIDE SEQUENCE</scope>
    <source>
        <strain evidence="3">EXF-13308</strain>
    </source>
</reference>
<dbReference type="Proteomes" id="UP001174694">
    <property type="component" value="Unassembled WGS sequence"/>
</dbReference>
<comment type="caution">
    <text evidence="3">The sequence shown here is derived from an EMBL/GenBank/DDBJ whole genome shotgun (WGS) entry which is preliminary data.</text>
</comment>
<dbReference type="GO" id="GO:0005634">
    <property type="term" value="C:nucleus"/>
    <property type="evidence" value="ECO:0007669"/>
    <property type="project" value="TreeGrafter"/>
</dbReference>
<feature type="region of interest" description="Disordered" evidence="1">
    <location>
        <begin position="209"/>
        <end position="334"/>
    </location>
</feature>
<dbReference type="PANTHER" id="PTHR46179">
    <property type="entry name" value="ZINC FINGER PROTEIN"/>
    <property type="match status" value="1"/>
</dbReference>